<feature type="region of interest" description="Disordered" evidence="1">
    <location>
        <begin position="1"/>
        <end position="27"/>
    </location>
</feature>
<evidence type="ECO:0000313" key="2">
    <source>
        <dbReference type="EMBL" id="KAH8388604.1"/>
    </source>
</evidence>
<accession>A0AAD4KHE7</accession>
<name>A0AAD4KHE7_9MUSC</name>
<evidence type="ECO:0000313" key="3">
    <source>
        <dbReference type="Proteomes" id="UP001200034"/>
    </source>
</evidence>
<sequence>MVCHKQENTPAPMAPTAPESEGCHKGKRWGHWSKMQQEHEHHHHHHHHVHYNGMVWDMKPQEKHGHCRWSKQSGPWFEHQRFAELQQKERFHEAPPKCFFRGMRQRNCSLPNYESHILFDYSENYN</sequence>
<gene>
    <name evidence="2" type="ORF">KR093_011148</name>
</gene>
<comment type="caution">
    <text evidence="2">The sequence shown here is derived from an EMBL/GenBank/DDBJ whole genome shotgun (WGS) entry which is preliminary data.</text>
</comment>
<reference evidence="2" key="1">
    <citation type="journal article" date="2021" name="Mol. Ecol. Resour.">
        <title>Phylogenomic analyses of the genus Drosophila reveals genomic signals of climate adaptation.</title>
        <authorList>
            <person name="Li F."/>
            <person name="Rane R.V."/>
            <person name="Luria V."/>
            <person name="Xiong Z."/>
            <person name="Chen J."/>
            <person name="Li Z."/>
            <person name="Catullo R.A."/>
            <person name="Griffin P.C."/>
            <person name="Schiffer M."/>
            <person name="Pearce S."/>
            <person name="Lee S.F."/>
            <person name="McElroy K."/>
            <person name="Stocker A."/>
            <person name="Shirriffs J."/>
            <person name="Cockerell F."/>
            <person name="Coppin C."/>
            <person name="Sgro C.M."/>
            <person name="Karger A."/>
            <person name="Cain J.W."/>
            <person name="Weber J.A."/>
            <person name="Santpere G."/>
            <person name="Kirschner M.W."/>
            <person name="Hoffmann A.A."/>
            <person name="Oakeshott J.G."/>
            <person name="Zhang G."/>
        </authorList>
    </citation>
    <scope>NUCLEOTIDE SEQUENCE</scope>
    <source>
        <strain evidence="2">BGI-SZ-2011g</strain>
    </source>
</reference>
<proteinExistence type="predicted"/>
<dbReference type="EMBL" id="JAJJHW010000014">
    <property type="protein sequence ID" value="KAH8388604.1"/>
    <property type="molecule type" value="Genomic_DNA"/>
</dbReference>
<evidence type="ECO:0000256" key="1">
    <source>
        <dbReference type="SAM" id="MobiDB-lite"/>
    </source>
</evidence>
<dbReference type="AlphaFoldDB" id="A0AAD4KHE7"/>
<dbReference type="Proteomes" id="UP001200034">
    <property type="component" value="Unassembled WGS sequence"/>
</dbReference>
<organism evidence="2 3">
    <name type="scientific">Drosophila rubida</name>
    <dbReference type="NCBI Taxonomy" id="30044"/>
    <lineage>
        <taxon>Eukaryota</taxon>
        <taxon>Metazoa</taxon>
        <taxon>Ecdysozoa</taxon>
        <taxon>Arthropoda</taxon>
        <taxon>Hexapoda</taxon>
        <taxon>Insecta</taxon>
        <taxon>Pterygota</taxon>
        <taxon>Neoptera</taxon>
        <taxon>Endopterygota</taxon>
        <taxon>Diptera</taxon>
        <taxon>Brachycera</taxon>
        <taxon>Muscomorpha</taxon>
        <taxon>Ephydroidea</taxon>
        <taxon>Drosophilidae</taxon>
        <taxon>Drosophila</taxon>
    </lineage>
</organism>
<keyword evidence="3" id="KW-1185">Reference proteome</keyword>
<protein>
    <submittedName>
        <fullName evidence="2">Uncharacterized protein</fullName>
    </submittedName>
</protein>